<keyword evidence="2" id="KW-1133">Transmembrane helix</keyword>
<protein>
    <submittedName>
        <fullName evidence="4">Transglutaminase superfamily protein</fullName>
    </submittedName>
</protein>
<dbReference type="EMBL" id="SOAW01000001">
    <property type="protein sequence ID" value="TDT32799.1"/>
    <property type="molecule type" value="Genomic_DNA"/>
</dbReference>
<dbReference type="PANTHER" id="PTHR42736">
    <property type="entry name" value="PROTEIN-GLUTAMINE GAMMA-GLUTAMYLTRANSFERASE"/>
    <property type="match status" value="1"/>
</dbReference>
<feature type="transmembrane region" description="Helical" evidence="2">
    <location>
        <begin position="194"/>
        <end position="216"/>
    </location>
</feature>
<gene>
    <name evidence="4" type="ORF">CLV29_0388</name>
</gene>
<accession>A0A4R7J8V0</accession>
<feature type="compositionally biased region" description="Acidic residues" evidence="1">
    <location>
        <begin position="580"/>
        <end position="599"/>
    </location>
</feature>
<dbReference type="SUPFAM" id="SSF54001">
    <property type="entry name" value="Cysteine proteinases"/>
    <property type="match status" value="1"/>
</dbReference>
<feature type="transmembrane region" description="Helical" evidence="2">
    <location>
        <begin position="171"/>
        <end position="188"/>
    </location>
</feature>
<dbReference type="Pfam" id="PF01841">
    <property type="entry name" value="Transglut_core"/>
    <property type="match status" value="1"/>
</dbReference>
<dbReference type="Proteomes" id="UP000295371">
    <property type="component" value="Unassembled WGS sequence"/>
</dbReference>
<proteinExistence type="predicted"/>
<feature type="transmembrane region" description="Helical" evidence="2">
    <location>
        <begin position="63"/>
        <end position="80"/>
    </location>
</feature>
<name>A0A4R7J8V0_9ACTN</name>
<feature type="transmembrane region" description="Helical" evidence="2">
    <location>
        <begin position="39"/>
        <end position="57"/>
    </location>
</feature>
<feature type="region of interest" description="Disordered" evidence="1">
    <location>
        <begin position="412"/>
        <end position="432"/>
    </location>
</feature>
<feature type="domain" description="Transglutaminase-like" evidence="3">
    <location>
        <begin position="496"/>
        <end position="565"/>
    </location>
</feature>
<keyword evidence="5" id="KW-1185">Reference proteome</keyword>
<dbReference type="InterPro" id="IPR021878">
    <property type="entry name" value="TgpA_N"/>
</dbReference>
<dbReference type="PANTHER" id="PTHR42736:SF1">
    <property type="entry name" value="PROTEIN-GLUTAMINE GAMMA-GLUTAMYLTRANSFERASE"/>
    <property type="match status" value="1"/>
</dbReference>
<reference evidence="4 5" key="1">
    <citation type="submission" date="2019-03" db="EMBL/GenBank/DDBJ databases">
        <title>Genomic Encyclopedia of Archaeal and Bacterial Type Strains, Phase II (KMG-II): from individual species to whole genera.</title>
        <authorList>
            <person name="Goeker M."/>
        </authorList>
    </citation>
    <scope>NUCLEOTIDE SEQUENCE [LARGE SCALE GENOMIC DNA]</scope>
    <source>
        <strain evidence="4 5">DSM 24323</strain>
    </source>
</reference>
<dbReference type="OrthoDB" id="9804023at2"/>
<evidence type="ECO:0000313" key="5">
    <source>
        <dbReference type="Proteomes" id="UP000295371"/>
    </source>
</evidence>
<feature type="transmembrane region" description="Helical" evidence="2">
    <location>
        <begin position="624"/>
        <end position="650"/>
    </location>
</feature>
<dbReference type="InterPro" id="IPR052901">
    <property type="entry name" value="Bact_TGase-like"/>
</dbReference>
<sequence>MGTRQLETPAPTSQGRSQPIGLQRAGSPLQRRVLASDRYGLAVFVAVVLAGLSLLPLTTDPTYLWLSVALVGAVCLIGVISRRLDLDPLIILLVQVLVSGLALFGLAGIAGNYDLGVFSRLPDLYSQGIAHMASQTIPMAPSPGVTFLFLTGVVVLAIMTDHLVQTVERPLWSLAPLLTPYLVTALMPTITAPWWTFATMALGFLVILGTEGVNRAGQWTRGVNADSIGKVSVAPLVWRTAALVGIPTIVLALVVAMVIPVRYSDGSWSLTPRTGSGGPLQLQNPAQDLKRNLSQPEDRLVITYQTNAEDPEYLRLATLPVFNAEGFSGAPISLQNGTDLPPPPGLTDAPEPSIETQLQITEFNSQYLPLPYPTDRFDAPGDWAYDPESLMVLGAGANYESATANLQYSVQSYPEEPDGAGLSQAEAGTPSDYQLTGEVPADLPPEIIDLTNEVTAGASTPALKAAAIQSYLRSDEFSYSLEPSDSSGYDALSEFLLEDKAGFCVQFAASMAVMARISGIPSRMAVGFLPGTQVGDNYEVTIRNMHAWPELYFEDYGWVRFEPTPSVASPPAWTVTSSEPSEESEESEPTAVPEPEESEPTASASPEPVPDTTDPSVQDDNDTWVILGRVALALGVVALIGLLGAIPYLIRNRRRRIRLSGTGSPRQQVENAWSEVRDLVVDHGYEWPTTSPRDTGNRVSARLDERSARSMQRLSVLVERSRFSREYLNTDDPVPLVKRIHAGLVAGETGRVSRWLTRVWPRSVWTGRFGKRGLR</sequence>
<feature type="region of interest" description="Disordered" evidence="1">
    <location>
        <begin position="1"/>
        <end position="22"/>
    </location>
</feature>
<feature type="transmembrane region" description="Helical" evidence="2">
    <location>
        <begin position="140"/>
        <end position="159"/>
    </location>
</feature>
<feature type="transmembrane region" description="Helical" evidence="2">
    <location>
        <begin position="89"/>
        <end position="110"/>
    </location>
</feature>
<organism evidence="4 5">
    <name type="scientific">Naumannella halotolerans</name>
    <dbReference type="NCBI Taxonomy" id="993414"/>
    <lineage>
        <taxon>Bacteria</taxon>
        <taxon>Bacillati</taxon>
        <taxon>Actinomycetota</taxon>
        <taxon>Actinomycetes</taxon>
        <taxon>Propionibacteriales</taxon>
        <taxon>Propionibacteriaceae</taxon>
        <taxon>Naumannella</taxon>
    </lineage>
</organism>
<keyword evidence="2" id="KW-0812">Transmembrane</keyword>
<dbReference type="Pfam" id="PF11992">
    <property type="entry name" value="TgpA_N"/>
    <property type="match status" value="1"/>
</dbReference>
<dbReference type="SMART" id="SM00460">
    <property type="entry name" value="TGc"/>
    <property type="match status" value="1"/>
</dbReference>
<dbReference type="InterPro" id="IPR038765">
    <property type="entry name" value="Papain-like_cys_pep_sf"/>
</dbReference>
<dbReference type="Gene3D" id="3.10.620.30">
    <property type="match status" value="1"/>
</dbReference>
<dbReference type="RefSeq" id="WP_133753394.1">
    <property type="nucleotide sequence ID" value="NZ_SOAW01000001.1"/>
</dbReference>
<keyword evidence="2" id="KW-0472">Membrane</keyword>
<dbReference type="InterPro" id="IPR002931">
    <property type="entry name" value="Transglutaminase-like"/>
</dbReference>
<dbReference type="AlphaFoldDB" id="A0A4R7J8V0"/>
<evidence type="ECO:0000313" key="4">
    <source>
        <dbReference type="EMBL" id="TDT32799.1"/>
    </source>
</evidence>
<evidence type="ECO:0000259" key="3">
    <source>
        <dbReference type="SMART" id="SM00460"/>
    </source>
</evidence>
<evidence type="ECO:0000256" key="1">
    <source>
        <dbReference type="SAM" id="MobiDB-lite"/>
    </source>
</evidence>
<comment type="caution">
    <text evidence="4">The sequence shown here is derived from an EMBL/GenBank/DDBJ whole genome shotgun (WGS) entry which is preliminary data.</text>
</comment>
<feature type="region of interest" description="Disordered" evidence="1">
    <location>
        <begin position="567"/>
        <end position="620"/>
    </location>
</feature>
<evidence type="ECO:0000256" key="2">
    <source>
        <dbReference type="SAM" id="Phobius"/>
    </source>
</evidence>
<feature type="transmembrane region" description="Helical" evidence="2">
    <location>
        <begin position="236"/>
        <end position="259"/>
    </location>
</feature>